<dbReference type="AlphaFoldDB" id="A0A0F9T7U7"/>
<dbReference type="EMBL" id="LAZR01000391">
    <property type="protein sequence ID" value="KKN71042.1"/>
    <property type="molecule type" value="Genomic_DNA"/>
</dbReference>
<proteinExistence type="predicted"/>
<accession>A0A0F9T7U7</accession>
<reference evidence="1" key="1">
    <citation type="journal article" date="2015" name="Nature">
        <title>Complex archaea that bridge the gap between prokaryotes and eukaryotes.</title>
        <authorList>
            <person name="Spang A."/>
            <person name="Saw J.H."/>
            <person name="Jorgensen S.L."/>
            <person name="Zaremba-Niedzwiedzka K."/>
            <person name="Martijn J."/>
            <person name="Lind A.E."/>
            <person name="van Eijk R."/>
            <person name="Schleper C."/>
            <person name="Guy L."/>
            <person name="Ettema T.J."/>
        </authorList>
    </citation>
    <scope>NUCLEOTIDE SEQUENCE</scope>
</reference>
<evidence type="ECO:0000313" key="1">
    <source>
        <dbReference type="EMBL" id="KKN71042.1"/>
    </source>
</evidence>
<comment type="caution">
    <text evidence="1">The sequence shown here is derived from an EMBL/GenBank/DDBJ whole genome shotgun (WGS) entry which is preliminary data.</text>
</comment>
<gene>
    <name evidence="1" type="ORF">LCGC14_0424590</name>
</gene>
<organism evidence="1">
    <name type="scientific">marine sediment metagenome</name>
    <dbReference type="NCBI Taxonomy" id="412755"/>
    <lineage>
        <taxon>unclassified sequences</taxon>
        <taxon>metagenomes</taxon>
        <taxon>ecological metagenomes</taxon>
    </lineage>
</organism>
<sequence length="75" mass="8847">MSPHEFRLYREGAADRKEDEYAMFAWGQANLMTMWCDKGKSVSPEQLFKRRDAPPEFATSAEFTAYMREQDEDDE</sequence>
<name>A0A0F9T7U7_9ZZZZ</name>
<protein>
    <submittedName>
        <fullName evidence="1">Uncharacterized protein</fullName>
    </submittedName>
</protein>